<proteinExistence type="predicted"/>
<name>A0A0N5AHX9_9BILA</name>
<dbReference type="Proteomes" id="UP000046393">
    <property type="component" value="Unplaced"/>
</dbReference>
<keyword evidence="4" id="KW-1185">Reference proteome</keyword>
<keyword evidence="1 2" id="KW-0732">Signal</keyword>
<feature type="chain" id="PRO_5005893165" evidence="2">
    <location>
        <begin position="17"/>
        <end position="177"/>
    </location>
</feature>
<accession>A0A0N5AHX9</accession>
<evidence type="ECO:0000256" key="2">
    <source>
        <dbReference type="SAM" id="SignalP"/>
    </source>
</evidence>
<sequence>MYKALCVMLFVVSASGINIPEKFASKTISSPAAQCTFTVHKGGPNGPTISGARPQLMHVVSGTNLYSELYYKITCEKENGYCLHVSNCTVSGDGTNQKPYQVIDENGCTTEPSLFEHVQYESDFTAGIYNPLPVRFRGTSGAVNFFCTTTLVAVNSDGKCERKMCTWNEYSRKANES</sequence>
<evidence type="ECO:0000259" key="3">
    <source>
        <dbReference type="PROSITE" id="PS51034"/>
    </source>
</evidence>
<evidence type="ECO:0000313" key="4">
    <source>
        <dbReference type="Proteomes" id="UP000046393"/>
    </source>
</evidence>
<feature type="signal peptide" evidence="2">
    <location>
        <begin position="1"/>
        <end position="16"/>
    </location>
</feature>
<feature type="domain" description="ZP" evidence="3">
    <location>
        <begin position="1"/>
        <end position="172"/>
    </location>
</feature>
<dbReference type="AlphaFoldDB" id="A0A0N5AHX9"/>
<evidence type="ECO:0000313" key="5">
    <source>
        <dbReference type="WBParaSite" id="SMUV_0000399901-mRNA-1"/>
    </source>
</evidence>
<dbReference type="InterPro" id="IPR001507">
    <property type="entry name" value="ZP_dom"/>
</dbReference>
<dbReference type="WBParaSite" id="SMUV_0000399901-mRNA-1">
    <property type="protein sequence ID" value="SMUV_0000399901-mRNA-1"/>
    <property type="gene ID" value="SMUV_0000399901"/>
</dbReference>
<dbReference type="InterPro" id="IPR051962">
    <property type="entry name" value="Cuticlin"/>
</dbReference>
<protein>
    <submittedName>
        <fullName evidence="5">ZP domain-containing protein</fullName>
    </submittedName>
</protein>
<dbReference type="Pfam" id="PF25301">
    <property type="entry name" value="CUT_C"/>
    <property type="match status" value="1"/>
</dbReference>
<organism evidence="4 5">
    <name type="scientific">Syphacia muris</name>
    <dbReference type="NCBI Taxonomy" id="451379"/>
    <lineage>
        <taxon>Eukaryota</taxon>
        <taxon>Metazoa</taxon>
        <taxon>Ecdysozoa</taxon>
        <taxon>Nematoda</taxon>
        <taxon>Chromadorea</taxon>
        <taxon>Rhabditida</taxon>
        <taxon>Spirurina</taxon>
        <taxon>Oxyuridomorpha</taxon>
        <taxon>Oxyuroidea</taxon>
        <taxon>Oxyuridae</taxon>
        <taxon>Syphacia</taxon>
    </lineage>
</organism>
<evidence type="ECO:0000256" key="1">
    <source>
        <dbReference type="ARBA" id="ARBA00022729"/>
    </source>
</evidence>
<dbReference type="PROSITE" id="PS51034">
    <property type="entry name" value="ZP_2"/>
    <property type="match status" value="1"/>
</dbReference>
<dbReference type="PANTHER" id="PTHR22907">
    <property type="entry name" value="GH04558P"/>
    <property type="match status" value="1"/>
</dbReference>
<reference evidence="5" key="1">
    <citation type="submission" date="2017-02" db="UniProtKB">
        <authorList>
            <consortium name="WormBaseParasite"/>
        </authorList>
    </citation>
    <scope>IDENTIFICATION</scope>
</reference>
<dbReference type="InterPro" id="IPR057475">
    <property type="entry name" value="CUT_C"/>
</dbReference>
<dbReference type="PANTHER" id="PTHR22907:SF60">
    <property type="entry name" value="CUTICLIN-3"/>
    <property type="match status" value="1"/>
</dbReference>